<proteinExistence type="predicted"/>
<feature type="region of interest" description="Disordered" evidence="1">
    <location>
        <begin position="105"/>
        <end position="129"/>
    </location>
</feature>
<dbReference type="OMA" id="WYSKDHE"/>
<dbReference type="AlphaFoldDB" id="A0A8R1E037"/>
<name>A0A8R1E037_CAEJA</name>
<reference evidence="3" key="1">
    <citation type="submission" date="2010-08" db="EMBL/GenBank/DDBJ databases">
        <authorList>
            <consortium name="Caenorhabditis japonica Sequencing Consortium"/>
            <person name="Wilson R.K."/>
        </authorList>
    </citation>
    <scope>NUCLEOTIDE SEQUENCE [LARGE SCALE GENOMIC DNA]</scope>
    <source>
        <strain evidence="3">DF5081</strain>
    </source>
</reference>
<sequence>MTFSCRLHSYTCQLSEGGFCTLDKFSFPEDREGCTYLRPWSHKVDSWSFYFVLEKRPRKYGKAFAARQKLMKVKRQTSTKKEMSTEPFGILELYGVVPCSEVCGNEKDGKKLGSQADGTFHRGRSHRLQ</sequence>
<keyword evidence="3" id="KW-1185">Reference proteome</keyword>
<evidence type="ECO:0000256" key="1">
    <source>
        <dbReference type="SAM" id="MobiDB-lite"/>
    </source>
</evidence>
<reference evidence="2" key="2">
    <citation type="submission" date="2022-06" db="UniProtKB">
        <authorList>
            <consortium name="EnsemblMetazoa"/>
        </authorList>
    </citation>
    <scope>IDENTIFICATION</scope>
    <source>
        <strain evidence="2">DF5081</strain>
    </source>
</reference>
<accession>A0A8R1E037</accession>
<organism evidence="2 3">
    <name type="scientific">Caenorhabditis japonica</name>
    <dbReference type="NCBI Taxonomy" id="281687"/>
    <lineage>
        <taxon>Eukaryota</taxon>
        <taxon>Metazoa</taxon>
        <taxon>Ecdysozoa</taxon>
        <taxon>Nematoda</taxon>
        <taxon>Chromadorea</taxon>
        <taxon>Rhabditida</taxon>
        <taxon>Rhabditina</taxon>
        <taxon>Rhabditomorpha</taxon>
        <taxon>Rhabditoidea</taxon>
        <taxon>Rhabditidae</taxon>
        <taxon>Peloderinae</taxon>
        <taxon>Caenorhabditis</taxon>
    </lineage>
</organism>
<dbReference type="Proteomes" id="UP000005237">
    <property type="component" value="Unassembled WGS sequence"/>
</dbReference>
<protein>
    <submittedName>
        <fullName evidence="2">Uncharacterized protein</fullName>
    </submittedName>
</protein>
<dbReference type="EnsemblMetazoa" id="CJA16535.1">
    <property type="protein sequence ID" value="CJA16535.1"/>
    <property type="gene ID" value="WBGene00135738"/>
</dbReference>
<evidence type="ECO:0000313" key="3">
    <source>
        <dbReference type="Proteomes" id="UP000005237"/>
    </source>
</evidence>
<evidence type="ECO:0000313" key="2">
    <source>
        <dbReference type="EnsemblMetazoa" id="CJA16535.1"/>
    </source>
</evidence>